<gene>
    <name evidence="6" type="ORF">GGQ55_004898</name>
</gene>
<evidence type="ECO:0000256" key="4">
    <source>
        <dbReference type="ARBA" id="ARBA00023136"/>
    </source>
</evidence>
<accession>A0A853CLI8</accession>
<comment type="subcellular location">
    <subcellularLocation>
        <location evidence="1">Membrane</location>
        <topology evidence="1">Multi-pass membrane protein</topology>
    </subcellularLocation>
</comment>
<feature type="transmembrane region" description="Helical" evidence="5">
    <location>
        <begin position="199"/>
        <end position="219"/>
    </location>
</feature>
<keyword evidence="3 5" id="KW-1133">Transmembrane helix</keyword>
<feature type="transmembrane region" description="Helical" evidence="5">
    <location>
        <begin position="74"/>
        <end position="99"/>
    </location>
</feature>
<evidence type="ECO:0000313" key="6">
    <source>
        <dbReference type="EMBL" id="NYJ08620.1"/>
    </source>
</evidence>
<dbReference type="PANTHER" id="PTHR40761">
    <property type="entry name" value="CONSERVED INTEGRAL MEMBRANE ALANINE VALINE AND LEUCINE RICH PROTEIN-RELATED"/>
    <property type="match status" value="1"/>
</dbReference>
<dbReference type="GO" id="GO:0005886">
    <property type="term" value="C:plasma membrane"/>
    <property type="evidence" value="ECO:0007669"/>
    <property type="project" value="InterPro"/>
</dbReference>
<keyword evidence="2 5" id="KW-0812">Transmembrane</keyword>
<protein>
    <submittedName>
        <fullName evidence="6">Drug/metabolite transporter (DMT)-like permease</fullName>
    </submittedName>
</protein>
<feature type="transmembrane region" description="Helical" evidence="5">
    <location>
        <begin position="231"/>
        <end position="252"/>
    </location>
</feature>
<feature type="transmembrane region" description="Helical" evidence="5">
    <location>
        <begin position="264"/>
        <end position="282"/>
    </location>
</feature>
<comment type="caution">
    <text evidence="6">The sequence shown here is derived from an EMBL/GenBank/DDBJ whole genome shotgun (WGS) entry which is preliminary data.</text>
</comment>
<feature type="transmembrane region" description="Helical" evidence="5">
    <location>
        <begin position="12"/>
        <end position="34"/>
    </location>
</feature>
<dbReference type="InterPro" id="IPR002229">
    <property type="entry name" value="RhesusRHD"/>
</dbReference>
<dbReference type="RefSeq" id="WP_179721352.1">
    <property type="nucleotide sequence ID" value="NZ_JACBZT010000001.1"/>
</dbReference>
<reference evidence="6 7" key="1">
    <citation type="submission" date="2020-07" db="EMBL/GenBank/DDBJ databases">
        <title>Sequencing the genomes of 1000 actinobacteria strains.</title>
        <authorList>
            <person name="Klenk H.-P."/>
        </authorList>
    </citation>
    <scope>NUCLEOTIDE SEQUENCE [LARGE SCALE GENOMIC DNA]</scope>
    <source>
        <strain evidence="6 7">DSM 104001</strain>
    </source>
</reference>
<keyword evidence="4 5" id="KW-0472">Membrane</keyword>
<sequence>MLAEAEAGTTAAGYGLGTAVAALAAVLFAVGAVLQHEAAEKSTVGGTLRMGQLLRRPRWVVGQLSTAAGTGMQVVALGLAPVAVVQPVLAVALVVALAIRAVRNRQVPLRLELIGAALTTGGLAVFLVAAKPASGVHTHQPSTLAVITAVAVSVVLVAVATLFKRGAHGALACGSAAGIAAGIGAVLISVGLTSLREGGWVHALAGIAVWGALVVAIVAQVGGQQAYARGSLAWSLPALILLDPVAAIPAAHLLLGERLEHGHAVVWLPAAAVAAVGVVLLARTGEHAPDASSEHPSDEEHPRAA</sequence>
<dbReference type="NCBIfam" id="NF038012">
    <property type="entry name" value="DMT_1"/>
    <property type="match status" value="1"/>
</dbReference>
<dbReference type="AlphaFoldDB" id="A0A853CLI8"/>
<dbReference type="EMBL" id="JACBZT010000001">
    <property type="protein sequence ID" value="NYJ08620.1"/>
    <property type="molecule type" value="Genomic_DNA"/>
</dbReference>
<evidence type="ECO:0000313" key="7">
    <source>
        <dbReference type="Proteomes" id="UP000541969"/>
    </source>
</evidence>
<organism evidence="6 7">
    <name type="scientific">Petropleomorpha daqingensis</name>
    <dbReference type="NCBI Taxonomy" id="2026353"/>
    <lineage>
        <taxon>Bacteria</taxon>
        <taxon>Bacillati</taxon>
        <taxon>Actinomycetota</taxon>
        <taxon>Actinomycetes</taxon>
        <taxon>Geodermatophilales</taxon>
        <taxon>Geodermatophilaceae</taxon>
        <taxon>Petropleomorpha</taxon>
    </lineage>
</organism>
<name>A0A853CLI8_9ACTN</name>
<feature type="transmembrane region" description="Helical" evidence="5">
    <location>
        <begin position="111"/>
        <end position="130"/>
    </location>
</feature>
<keyword evidence="7" id="KW-1185">Reference proteome</keyword>
<feature type="transmembrane region" description="Helical" evidence="5">
    <location>
        <begin position="170"/>
        <end position="193"/>
    </location>
</feature>
<dbReference type="PRINTS" id="PR00342">
    <property type="entry name" value="RHESUSRHD"/>
</dbReference>
<evidence type="ECO:0000256" key="3">
    <source>
        <dbReference type="ARBA" id="ARBA00022989"/>
    </source>
</evidence>
<evidence type="ECO:0000256" key="5">
    <source>
        <dbReference type="SAM" id="Phobius"/>
    </source>
</evidence>
<evidence type="ECO:0000256" key="1">
    <source>
        <dbReference type="ARBA" id="ARBA00004141"/>
    </source>
</evidence>
<dbReference type="PANTHER" id="PTHR40761:SF1">
    <property type="entry name" value="CONSERVED INTEGRAL MEMBRANE ALANINE VALINE AND LEUCINE RICH PROTEIN-RELATED"/>
    <property type="match status" value="1"/>
</dbReference>
<feature type="transmembrane region" description="Helical" evidence="5">
    <location>
        <begin position="142"/>
        <end position="163"/>
    </location>
</feature>
<evidence type="ECO:0000256" key="2">
    <source>
        <dbReference type="ARBA" id="ARBA00022692"/>
    </source>
</evidence>
<proteinExistence type="predicted"/>
<dbReference type="Proteomes" id="UP000541969">
    <property type="component" value="Unassembled WGS sequence"/>
</dbReference>